<comment type="caution">
    <text evidence="2">The sequence shown here is derived from an EMBL/GenBank/DDBJ whole genome shotgun (WGS) entry which is preliminary data.</text>
</comment>
<keyword evidence="3" id="KW-1185">Reference proteome</keyword>
<organism evidence="2 3">
    <name type="scientific">Hapsidospora chrysogenum (strain ATCC 11550 / CBS 779.69 / DSM 880 / IAM 14645 / JCM 23072 / IMI 49137)</name>
    <name type="common">Acremonium chrysogenum</name>
    <dbReference type="NCBI Taxonomy" id="857340"/>
    <lineage>
        <taxon>Eukaryota</taxon>
        <taxon>Fungi</taxon>
        <taxon>Dikarya</taxon>
        <taxon>Ascomycota</taxon>
        <taxon>Pezizomycotina</taxon>
        <taxon>Sordariomycetes</taxon>
        <taxon>Hypocreomycetidae</taxon>
        <taxon>Hypocreales</taxon>
        <taxon>Bionectriaceae</taxon>
        <taxon>Hapsidospora</taxon>
    </lineage>
</organism>
<dbReference type="EMBL" id="JPKY01000009">
    <property type="protein sequence ID" value="KFH47500.1"/>
    <property type="molecule type" value="Genomic_DNA"/>
</dbReference>
<dbReference type="Proteomes" id="UP000029964">
    <property type="component" value="Unassembled WGS sequence"/>
</dbReference>
<protein>
    <submittedName>
        <fullName evidence="2">Uncharacterized protein</fullName>
    </submittedName>
</protein>
<gene>
    <name evidence="2" type="ORF">ACRE_016930</name>
</gene>
<reference evidence="3" key="1">
    <citation type="journal article" date="2014" name="Genome Announc.">
        <title>Genome sequence and annotation of Acremonium chrysogenum, producer of the beta-lactam antibiotic cephalosporin C.</title>
        <authorList>
            <person name="Terfehr D."/>
            <person name="Dahlmann T.A."/>
            <person name="Specht T."/>
            <person name="Zadra I."/>
            <person name="Kuernsteiner H."/>
            <person name="Kueck U."/>
        </authorList>
    </citation>
    <scope>NUCLEOTIDE SEQUENCE [LARGE SCALE GENOMIC DNA]</scope>
    <source>
        <strain evidence="3">ATCC 11550 / CBS 779.69 / DSM 880 / IAM 14645 / JCM 23072 / IMI 49137</strain>
    </source>
</reference>
<sequence>MARSQTRKKDKVKCPVNELTSQRLVLSVFCSWYVAVPEVRVMLSGGGGGGGGSQGAASGVNEACRSRSTVRYRMQIKEGDTGSAAGGSGVLRTGESST</sequence>
<evidence type="ECO:0000313" key="3">
    <source>
        <dbReference type="Proteomes" id="UP000029964"/>
    </source>
</evidence>
<dbReference type="HOGENOM" id="CLU_2333128_0_0_1"/>
<accession>A0A086TDR8</accession>
<evidence type="ECO:0000313" key="2">
    <source>
        <dbReference type="EMBL" id="KFH47500.1"/>
    </source>
</evidence>
<name>A0A086TDR8_HAPC1</name>
<proteinExistence type="predicted"/>
<feature type="region of interest" description="Disordered" evidence="1">
    <location>
        <begin position="76"/>
        <end position="98"/>
    </location>
</feature>
<evidence type="ECO:0000256" key="1">
    <source>
        <dbReference type="SAM" id="MobiDB-lite"/>
    </source>
</evidence>
<dbReference type="AlphaFoldDB" id="A0A086TDR8"/>